<keyword evidence="2" id="KW-0645">Protease</keyword>
<evidence type="ECO:0000313" key="8">
    <source>
        <dbReference type="Proteomes" id="UP000316747"/>
    </source>
</evidence>
<dbReference type="InterPro" id="IPR023828">
    <property type="entry name" value="Peptidase_S8_Ser-AS"/>
</dbReference>
<keyword evidence="8" id="KW-1185">Reference proteome</keyword>
<dbReference type="AlphaFoldDB" id="A0A543I2T3"/>
<dbReference type="PROSITE" id="PS00138">
    <property type="entry name" value="SUBTILASE_SER"/>
    <property type="match status" value="1"/>
</dbReference>
<dbReference type="InterPro" id="IPR036852">
    <property type="entry name" value="Peptidase_S8/S53_dom_sf"/>
</dbReference>
<dbReference type="Proteomes" id="UP000316747">
    <property type="component" value="Unassembled WGS sequence"/>
</dbReference>
<dbReference type="EMBL" id="VFPM01000001">
    <property type="protein sequence ID" value="TQM64904.1"/>
    <property type="molecule type" value="Genomic_DNA"/>
</dbReference>
<dbReference type="OrthoDB" id="5177045at2"/>
<comment type="similarity">
    <text evidence="1">Belongs to the peptidase S8 family.</text>
</comment>
<dbReference type="PANTHER" id="PTHR43806:SF11">
    <property type="entry name" value="CEREVISIN-RELATED"/>
    <property type="match status" value="1"/>
</dbReference>
<dbReference type="GO" id="GO:0005615">
    <property type="term" value="C:extracellular space"/>
    <property type="evidence" value="ECO:0007669"/>
    <property type="project" value="TreeGrafter"/>
</dbReference>
<dbReference type="SUPFAM" id="SSF52743">
    <property type="entry name" value="Subtilisin-like"/>
    <property type="match status" value="1"/>
</dbReference>
<dbReference type="InterPro" id="IPR000209">
    <property type="entry name" value="Peptidase_S8/S53_dom"/>
</dbReference>
<protein>
    <submittedName>
        <fullName evidence="7">Subtilase family protein</fullName>
    </submittedName>
</protein>
<gene>
    <name evidence="7" type="ORF">FBY41_1286</name>
</gene>
<dbReference type="PANTHER" id="PTHR43806">
    <property type="entry name" value="PEPTIDASE S8"/>
    <property type="match status" value="1"/>
</dbReference>
<name>A0A543I2T3_9MICO</name>
<evidence type="ECO:0000256" key="5">
    <source>
        <dbReference type="SAM" id="MobiDB-lite"/>
    </source>
</evidence>
<sequence length="528" mass="54870">MSESGPGSTGGSSNAGGDARRPTRPPVRALDPATAKRLLDGDPPRPALYLSDRLIARNIPRDAPRDPDAEDPLAQALRGLRLGYRVDRRPGGGTRDVTGAGWGTTITLVAEDPIEPVDAWSILQELRRTDETLAQDLSLEHVLRPADGYWGGIGGYWGGIGGYWGGIGGYWGGIGGYWGGIGLSALQEYAVPGRGGRMPVSLALPDPALRARKVRRNPVVAVLDTPIADHPWFRHDSPGIVRLRFEDGRLVPEPSTPAISAPPVDTPTPVEPVGLLQGHATFIAGLIRQGCPEATILSIPVMDDDGVVEESHLLDVLEALLARHVAGQKRGGTKGDVVDVLSLSMGYYAEDSTFSSGPVHDLLDQFAAAGVTVVAGAGNDGTDAPFVPASLAAALPGPSDAQVPPVSSVGASNPDRTTVALFSNPLKVITAVRPGVSLVSTLPLTDGMGQPSSSVPSPTGVRCTVDPDDYTGGFGVWSGTSFATPVFAAELASEIIAVAGDRLGDVSAAAMCGRAIEAIRSCIKEEPK</sequence>
<feature type="domain" description="Peptidase S8/S53" evidence="6">
    <location>
        <begin position="216"/>
        <end position="492"/>
    </location>
</feature>
<dbReference type="CDD" id="cd00306">
    <property type="entry name" value="Peptidases_S8_S53"/>
    <property type="match status" value="1"/>
</dbReference>
<comment type="caution">
    <text evidence="7">The sequence shown here is derived from an EMBL/GenBank/DDBJ whole genome shotgun (WGS) entry which is preliminary data.</text>
</comment>
<evidence type="ECO:0000256" key="4">
    <source>
        <dbReference type="ARBA" id="ARBA00022825"/>
    </source>
</evidence>
<evidence type="ECO:0000256" key="1">
    <source>
        <dbReference type="ARBA" id="ARBA00011073"/>
    </source>
</evidence>
<dbReference type="InterPro" id="IPR050131">
    <property type="entry name" value="Peptidase_S8_subtilisin-like"/>
</dbReference>
<feature type="region of interest" description="Disordered" evidence="5">
    <location>
        <begin position="1"/>
        <end position="44"/>
    </location>
</feature>
<dbReference type="GO" id="GO:0006508">
    <property type="term" value="P:proteolysis"/>
    <property type="evidence" value="ECO:0007669"/>
    <property type="project" value="UniProtKB-KW"/>
</dbReference>
<evidence type="ECO:0000313" key="7">
    <source>
        <dbReference type="EMBL" id="TQM64904.1"/>
    </source>
</evidence>
<dbReference type="GO" id="GO:0004252">
    <property type="term" value="F:serine-type endopeptidase activity"/>
    <property type="evidence" value="ECO:0007669"/>
    <property type="project" value="InterPro"/>
</dbReference>
<keyword evidence="3" id="KW-0378">Hydrolase</keyword>
<keyword evidence="4" id="KW-0720">Serine protease</keyword>
<proteinExistence type="inferred from homology"/>
<accession>A0A543I2T3</accession>
<dbReference type="Pfam" id="PF00082">
    <property type="entry name" value="Peptidase_S8"/>
    <property type="match status" value="1"/>
</dbReference>
<evidence type="ECO:0000256" key="2">
    <source>
        <dbReference type="ARBA" id="ARBA00022670"/>
    </source>
</evidence>
<evidence type="ECO:0000259" key="6">
    <source>
        <dbReference type="Pfam" id="PF00082"/>
    </source>
</evidence>
<dbReference type="RefSeq" id="WP_141842480.1">
    <property type="nucleotide sequence ID" value="NZ_VFPM01000001.1"/>
</dbReference>
<organism evidence="7 8">
    <name type="scientific">Humibacillus xanthopallidus</name>
    <dbReference type="NCBI Taxonomy" id="412689"/>
    <lineage>
        <taxon>Bacteria</taxon>
        <taxon>Bacillati</taxon>
        <taxon>Actinomycetota</taxon>
        <taxon>Actinomycetes</taxon>
        <taxon>Micrococcales</taxon>
        <taxon>Intrasporangiaceae</taxon>
        <taxon>Humibacillus</taxon>
    </lineage>
</organism>
<evidence type="ECO:0000256" key="3">
    <source>
        <dbReference type="ARBA" id="ARBA00022801"/>
    </source>
</evidence>
<reference evidence="7 8" key="1">
    <citation type="submission" date="2019-06" db="EMBL/GenBank/DDBJ databases">
        <title>Genome sequencing of plant associated microbes to promote plant fitness in Sorghum bicolor and Oryza sativa.</title>
        <authorList>
            <person name="Coleman-Derr D."/>
        </authorList>
    </citation>
    <scope>NUCLEOTIDE SEQUENCE [LARGE SCALE GENOMIC DNA]</scope>
    <source>
        <strain evidence="7 8">KV-663</strain>
    </source>
</reference>
<dbReference type="Gene3D" id="3.40.50.200">
    <property type="entry name" value="Peptidase S8/S53 domain"/>
    <property type="match status" value="1"/>
</dbReference>